<evidence type="ECO:0000256" key="2">
    <source>
        <dbReference type="ARBA" id="ARBA00022801"/>
    </source>
</evidence>
<dbReference type="AlphaFoldDB" id="A0A6L5G1T9"/>
<dbReference type="Proteomes" id="UP000477750">
    <property type="component" value="Unassembled WGS sequence"/>
</dbReference>
<dbReference type="Gene3D" id="3.20.20.370">
    <property type="entry name" value="Glycoside hydrolase/deacetylase"/>
    <property type="match status" value="1"/>
</dbReference>
<dbReference type="InterPro" id="IPR011330">
    <property type="entry name" value="Glyco_hydro/deAcase_b/a-brl"/>
</dbReference>
<dbReference type="PROSITE" id="PS51677">
    <property type="entry name" value="NODB"/>
    <property type="match status" value="1"/>
</dbReference>
<evidence type="ECO:0000259" key="3">
    <source>
        <dbReference type="PROSITE" id="PS51677"/>
    </source>
</evidence>
<dbReference type="PANTHER" id="PTHR10587">
    <property type="entry name" value="GLYCOSYL TRANSFERASE-RELATED"/>
    <property type="match status" value="1"/>
</dbReference>
<sequence>MLNRHKSILTAIMGFVLGAALTVTLPAGPAYARPCKGYVGLTYDDGPESTTTLHLIDALTENDLRATFFNTGRNSAAHPNLVRAQRNAGMWIGNHSYSHPHMTELSRREMASEIRRAQRAIRKATGTAPELFRPPWGETNAKLRAVAAEFGLTEVLWDVDSRDWAGASTDAIVRAARKLRDGDIIVMHEDDWDTIDAVPRIARDLRSRGLCSGMISTSTGNAVAPD</sequence>
<organism evidence="4 5">
    <name type="scientific">Glycomyces albidus</name>
    <dbReference type="NCBI Taxonomy" id="2656774"/>
    <lineage>
        <taxon>Bacteria</taxon>
        <taxon>Bacillati</taxon>
        <taxon>Actinomycetota</taxon>
        <taxon>Actinomycetes</taxon>
        <taxon>Glycomycetales</taxon>
        <taxon>Glycomycetaceae</taxon>
        <taxon>Glycomyces</taxon>
    </lineage>
</organism>
<evidence type="ECO:0000313" key="5">
    <source>
        <dbReference type="Proteomes" id="UP000477750"/>
    </source>
</evidence>
<dbReference type="GO" id="GO:0046872">
    <property type="term" value="F:metal ion binding"/>
    <property type="evidence" value="ECO:0007669"/>
    <property type="project" value="UniProtKB-KW"/>
</dbReference>
<keyword evidence="2" id="KW-0378">Hydrolase</keyword>
<dbReference type="GO" id="GO:0005975">
    <property type="term" value="P:carbohydrate metabolic process"/>
    <property type="evidence" value="ECO:0007669"/>
    <property type="project" value="InterPro"/>
</dbReference>
<comment type="caution">
    <text evidence="4">The sequence shown here is derived from an EMBL/GenBank/DDBJ whole genome shotgun (WGS) entry which is preliminary data.</text>
</comment>
<gene>
    <name evidence="4" type="ORF">GFD30_00875</name>
</gene>
<proteinExistence type="predicted"/>
<dbReference type="InterPro" id="IPR002509">
    <property type="entry name" value="NODB_dom"/>
</dbReference>
<accession>A0A6L5G1T9</accession>
<dbReference type="GO" id="GO:0016020">
    <property type="term" value="C:membrane"/>
    <property type="evidence" value="ECO:0007669"/>
    <property type="project" value="TreeGrafter"/>
</dbReference>
<dbReference type="InterPro" id="IPR050248">
    <property type="entry name" value="Polysacc_deacetylase_ArnD"/>
</dbReference>
<evidence type="ECO:0000313" key="4">
    <source>
        <dbReference type="EMBL" id="MQM24136.1"/>
    </source>
</evidence>
<dbReference type="SUPFAM" id="SSF88713">
    <property type="entry name" value="Glycoside hydrolase/deacetylase"/>
    <property type="match status" value="1"/>
</dbReference>
<name>A0A6L5G1T9_9ACTN</name>
<keyword evidence="1" id="KW-0479">Metal-binding</keyword>
<dbReference type="Pfam" id="PF01522">
    <property type="entry name" value="Polysacc_deac_1"/>
    <property type="match status" value="1"/>
</dbReference>
<protein>
    <submittedName>
        <fullName evidence="4">Polysaccharide deacetylase family protein</fullName>
    </submittedName>
</protein>
<keyword evidence="5" id="KW-1185">Reference proteome</keyword>
<dbReference type="GO" id="GO:0016810">
    <property type="term" value="F:hydrolase activity, acting on carbon-nitrogen (but not peptide) bonds"/>
    <property type="evidence" value="ECO:0007669"/>
    <property type="project" value="InterPro"/>
</dbReference>
<feature type="domain" description="NodB homology" evidence="3">
    <location>
        <begin position="37"/>
        <end position="213"/>
    </location>
</feature>
<dbReference type="PANTHER" id="PTHR10587:SF133">
    <property type="entry name" value="CHITIN DEACETYLASE 1-RELATED"/>
    <property type="match status" value="1"/>
</dbReference>
<evidence type="ECO:0000256" key="1">
    <source>
        <dbReference type="ARBA" id="ARBA00022723"/>
    </source>
</evidence>
<dbReference type="RefSeq" id="WP_153023328.1">
    <property type="nucleotide sequence ID" value="NZ_WIAO01000001.1"/>
</dbReference>
<dbReference type="EMBL" id="WIAO01000001">
    <property type="protein sequence ID" value="MQM24136.1"/>
    <property type="molecule type" value="Genomic_DNA"/>
</dbReference>
<reference evidence="4 5" key="1">
    <citation type="submission" date="2019-10" db="EMBL/GenBank/DDBJ databases">
        <title>Glycomyces albidus sp. nov., a novel actinomycete isolated from rhizosphere soil of wheat (Triticum aestivum L.).</title>
        <authorList>
            <person name="Qian L."/>
        </authorList>
    </citation>
    <scope>NUCLEOTIDE SEQUENCE [LARGE SCALE GENOMIC DNA]</scope>
    <source>
        <strain evidence="4 5">NEAU-7082</strain>
    </source>
</reference>